<keyword evidence="6" id="KW-0378">Hydrolase</keyword>
<evidence type="ECO:0000256" key="9">
    <source>
        <dbReference type="ARBA" id="ARBA00023316"/>
    </source>
</evidence>
<evidence type="ECO:0000256" key="11">
    <source>
        <dbReference type="ARBA" id="ARBA00093666"/>
    </source>
</evidence>
<evidence type="ECO:0000256" key="1">
    <source>
        <dbReference type="ARBA" id="ARBA00001947"/>
    </source>
</evidence>
<evidence type="ECO:0000256" key="8">
    <source>
        <dbReference type="ARBA" id="ARBA00023049"/>
    </source>
</evidence>
<dbReference type="Pfam" id="PF05951">
    <property type="entry name" value="Peptidase_M15_2"/>
    <property type="match status" value="1"/>
</dbReference>
<evidence type="ECO:0000256" key="3">
    <source>
        <dbReference type="ARBA" id="ARBA00022670"/>
    </source>
</evidence>
<dbReference type="PANTHER" id="PTHR37425">
    <property type="match status" value="1"/>
</dbReference>
<protein>
    <recommendedName>
        <fullName evidence="11">Murein endopeptidase K</fullName>
    </recommendedName>
</protein>
<dbReference type="Proteomes" id="UP000000450">
    <property type="component" value="Chromosome"/>
</dbReference>
<dbReference type="AlphaFoldDB" id="A0A9J9Q5D2"/>
<keyword evidence="13" id="KW-1185">Reference proteome</keyword>
<dbReference type="InterPro" id="IPR006311">
    <property type="entry name" value="TAT_signal"/>
</dbReference>
<proteinExistence type="inferred from homology"/>
<keyword evidence="4" id="KW-0479">Metal-binding</keyword>
<dbReference type="PANTHER" id="PTHR37425:SF1">
    <property type="entry name" value="OUTER MEMBRANE PROTEIN"/>
    <property type="match status" value="1"/>
</dbReference>
<evidence type="ECO:0000256" key="5">
    <source>
        <dbReference type="ARBA" id="ARBA00022729"/>
    </source>
</evidence>
<organism evidence="12 13">
    <name type="scientific">Acidovorax ebreus (strain TPSY)</name>
    <name type="common">Diaphorobacter sp. (strain TPSY)</name>
    <dbReference type="NCBI Taxonomy" id="535289"/>
    <lineage>
        <taxon>Bacteria</taxon>
        <taxon>Pseudomonadati</taxon>
        <taxon>Pseudomonadota</taxon>
        <taxon>Betaproteobacteria</taxon>
        <taxon>Burkholderiales</taxon>
        <taxon>Comamonadaceae</taxon>
        <taxon>Diaphorobacter</taxon>
    </lineage>
</organism>
<name>A0A9J9Q5D2_ACIET</name>
<dbReference type="GO" id="GO:0071555">
    <property type="term" value="P:cell wall organization"/>
    <property type="evidence" value="ECO:0007669"/>
    <property type="project" value="UniProtKB-KW"/>
</dbReference>
<dbReference type="GO" id="GO:0008237">
    <property type="term" value="F:metallopeptidase activity"/>
    <property type="evidence" value="ECO:0007669"/>
    <property type="project" value="UniProtKB-KW"/>
</dbReference>
<accession>A0A9J9Q5D2</accession>
<dbReference type="PROSITE" id="PS51318">
    <property type="entry name" value="TAT"/>
    <property type="match status" value="1"/>
</dbReference>
<dbReference type="InterPro" id="IPR009045">
    <property type="entry name" value="Zn_M74/Hedgehog-like"/>
</dbReference>
<evidence type="ECO:0000313" key="12">
    <source>
        <dbReference type="EMBL" id="ACM31652.1"/>
    </source>
</evidence>
<dbReference type="RefSeq" id="WP_012655271.1">
    <property type="nucleotide sequence ID" value="NC_011992.1"/>
</dbReference>
<dbReference type="KEGG" id="dia:Dtpsy_0167"/>
<dbReference type="InterPro" id="IPR010275">
    <property type="entry name" value="MepK"/>
</dbReference>
<evidence type="ECO:0000256" key="7">
    <source>
        <dbReference type="ARBA" id="ARBA00022833"/>
    </source>
</evidence>
<gene>
    <name evidence="12" type="ordered locus">Dtpsy_0167</name>
</gene>
<dbReference type="Gene3D" id="3.30.1380.10">
    <property type="match status" value="1"/>
</dbReference>
<evidence type="ECO:0000313" key="13">
    <source>
        <dbReference type="Proteomes" id="UP000000450"/>
    </source>
</evidence>
<comment type="pathway">
    <text evidence="2">Cell wall biogenesis; cell wall polysaccharide biosynthesis.</text>
</comment>
<evidence type="ECO:0000256" key="2">
    <source>
        <dbReference type="ARBA" id="ARBA00004776"/>
    </source>
</evidence>
<evidence type="ECO:0000256" key="10">
    <source>
        <dbReference type="ARBA" id="ARBA00093448"/>
    </source>
</evidence>
<keyword evidence="9" id="KW-0961">Cell wall biogenesis/degradation</keyword>
<dbReference type="EMBL" id="CP001392">
    <property type="protein sequence ID" value="ACM31652.1"/>
    <property type="molecule type" value="Genomic_DNA"/>
</dbReference>
<keyword evidence="3" id="KW-0645">Protease</keyword>
<dbReference type="GO" id="GO:0006508">
    <property type="term" value="P:proteolysis"/>
    <property type="evidence" value="ECO:0007669"/>
    <property type="project" value="UniProtKB-KW"/>
</dbReference>
<reference evidence="12 13" key="1">
    <citation type="journal article" date="2010" name="J. Bacteriol.">
        <title>Completed genome sequence of the anaerobic iron-oxidizing bacterium Acidovorax ebreus strain TPSY.</title>
        <authorList>
            <person name="Byrne-Bailey K.G."/>
            <person name="Weber K.A."/>
            <person name="Chair A.H."/>
            <person name="Bose S."/>
            <person name="Knox T."/>
            <person name="Spanbauer T.L."/>
            <person name="Chertkov O."/>
            <person name="Coates J.D."/>
        </authorList>
    </citation>
    <scope>NUCLEOTIDE SEQUENCE [LARGE SCALE GENOMIC DNA]</scope>
    <source>
        <strain evidence="12 13">TPSY</strain>
    </source>
</reference>
<keyword evidence="7" id="KW-0862">Zinc</keyword>
<dbReference type="SUPFAM" id="SSF55166">
    <property type="entry name" value="Hedgehog/DD-peptidase"/>
    <property type="match status" value="1"/>
</dbReference>
<comment type="cofactor">
    <cofactor evidence="1">
        <name>Zn(2+)</name>
        <dbReference type="ChEBI" id="CHEBI:29105"/>
    </cofactor>
</comment>
<evidence type="ECO:0000256" key="4">
    <source>
        <dbReference type="ARBA" id="ARBA00022723"/>
    </source>
</evidence>
<keyword evidence="8" id="KW-0482">Metalloprotease</keyword>
<keyword evidence="5" id="KW-0732">Signal</keyword>
<dbReference type="GO" id="GO:0046872">
    <property type="term" value="F:metal ion binding"/>
    <property type="evidence" value="ECO:0007669"/>
    <property type="project" value="UniProtKB-KW"/>
</dbReference>
<evidence type="ECO:0000256" key="6">
    <source>
        <dbReference type="ARBA" id="ARBA00022801"/>
    </source>
</evidence>
<sequence length="190" mass="21027">MAPPHNPHRRLFLGRGAAVAHAAAAAVLLPKAALASLSEEQDLARRLAFNHLHTHERLALVYAQGEQFIPAALPTLNHFLRDHYSGDVGVMDPDLFHLLHRVRQTLQTQQPFEVISGYRSPHTNETLRTTRGGGVARRSLHMDGKAIDVRLPGVSLSDLRDAAISLRAGGVGYYAREQFVHIDTGRVRSW</sequence>
<comment type="similarity">
    <text evidence="10">Belongs to the peptidase M15 family.</text>
</comment>